<dbReference type="HOGENOM" id="CLU_3266265_0_0_5"/>
<dbReference type="AlphaFoldDB" id="A1URA5"/>
<sequence length="41" mass="4737">MVFQDLENSVSRELMKRVASCFVEKDKHSGGKFVTGFKQSW</sequence>
<organism evidence="1 2">
    <name type="scientific">Bartonella bacilliformis (strain ATCC 35685 / KC583 / Herrer 020/F12,63)</name>
    <dbReference type="NCBI Taxonomy" id="360095"/>
    <lineage>
        <taxon>Bacteria</taxon>
        <taxon>Pseudomonadati</taxon>
        <taxon>Pseudomonadota</taxon>
        <taxon>Alphaproteobacteria</taxon>
        <taxon>Hyphomicrobiales</taxon>
        <taxon>Bartonellaceae</taxon>
        <taxon>Bartonella</taxon>
    </lineage>
</organism>
<dbReference type="EMBL" id="CP000524">
    <property type="protein sequence ID" value="ABM44992.1"/>
    <property type="molecule type" value="Genomic_DNA"/>
</dbReference>
<dbReference type="STRING" id="360095.BARBAKC583_0170"/>
<dbReference type="KEGG" id="bbk:BARBAKC583_0170"/>
<reference evidence="1 2" key="1">
    <citation type="submission" date="2006-12" db="EMBL/GenBank/DDBJ databases">
        <authorList>
            <person name="Hendrix L."/>
            <person name="Mohamoud Y."/>
            <person name="Radune D."/>
            <person name="Shvartsbeyn A."/>
            <person name="Daugherty S."/>
            <person name="Dodson R."/>
            <person name="Durkin A.S."/>
            <person name="Harkins D."/>
            <person name="Huot H."/>
            <person name="Kothari S.P."/>
            <person name="Madupu R."/>
            <person name="Li J."/>
            <person name="Nelson W.C."/>
            <person name="Shrivastava S."/>
            <person name="Giglio M.G."/>
            <person name="Haft D."/>
            <person name="Selengut J."/>
            <person name="Fraser-Ligget C."/>
            <person name="Seshadri R."/>
        </authorList>
    </citation>
    <scope>NUCLEOTIDE SEQUENCE [LARGE SCALE GENOMIC DNA]</scope>
    <source>
        <strain evidence="2">ATCC 35685 / NCTC 12138 / KC583</strain>
    </source>
</reference>
<dbReference type="Proteomes" id="UP000000643">
    <property type="component" value="Chromosome"/>
</dbReference>
<evidence type="ECO:0000313" key="1">
    <source>
        <dbReference type="EMBL" id="ABM44992.1"/>
    </source>
</evidence>
<accession>A1URA5</accession>
<gene>
    <name evidence="1" type="ordered locus">BARBAKC583_0170</name>
</gene>
<name>A1URA5_BARBK</name>
<evidence type="ECO:0000313" key="2">
    <source>
        <dbReference type="Proteomes" id="UP000000643"/>
    </source>
</evidence>
<proteinExistence type="predicted"/>
<protein>
    <submittedName>
        <fullName evidence="1">Uncharacterized protein</fullName>
    </submittedName>
</protein>